<organism evidence="1">
    <name type="scientific">uncultured bacterium pAG2</name>
    <dbReference type="NCBI Taxonomy" id="1781152"/>
    <lineage>
        <taxon>Bacteria</taxon>
        <taxon>environmental samples</taxon>
    </lineage>
</organism>
<reference evidence="1" key="1">
    <citation type="journal article" date="2016" name="Sci. Rep.">
        <title>Triclosan Resistome from Metagenome Reveals Diverse Enoyl Acyl Carrier Protein Reductases and Selective Enrichment of Triclosan Resistance Genes.</title>
        <authorList>
            <person name="Khan R."/>
            <person name="Kong H.G."/>
            <person name="Jung Y.H."/>
            <person name="Choi J."/>
            <person name="Baek K.Y."/>
            <person name="Hwang E.C."/>
            <person name="Lee S.W."/>
        </authorList>
    </citation>
    <scope>NUCLEOTIDE SEQUENCE</scope>
</reference>
<dbReference type="AlphaFoldDB" id="A0A1C9U4H9"/>
<dbReference type="GO" id="GO:0016301">
    <property type="term" value="F:kinase activity"/>
    <property type="evidence" value="ECO:0007669"/>
    <property type="project" value="UniProtKB-KW"/>
</dbReference>
<keyword evidence="1" id="KW-0418">Kinase</keyword>
<accession>A0A1C9U4H9</accession>
<dbReference type="EMBL" id="KT982358">
    <property type="protein sequence ID" value="AOR51049.1"/>
    <property type="molecule type" value="Genomic_DNA"/>
</dbReference>
<protein>
    <submittedName>
        <fullName evidence="1">Ribose-phosphate pyrophosphokinase</fullName>
    </submittedName>
</protein>
<sequence>MAAISKRIARVQGHRDNFRNLYDFFMHSMEIFTPHIRDKYII</sequence>
<name>A0A1C9U4H9_9BACT</name>
<keyword evidence="1" id="KW-0808">Transferase</keyword>
<evidence type="ECO:0000313" key="1">
    <source>
        <dbReference type="EMBL" id="AOR51049.1"/>
    </source>
</evidence>
<proteinExistence type="predicted"/>